<proteinExistence type="predicted"/>
<dbReference type="OrthoDB" id="796951at2"/>
<keyword evidence="1" id="KW-1133">Transmembrane helix</keyword>
<accession>A0A562M7A9</accession>
<protein>
    <submittedName>
        <fullName evidence="2">Uncharacterized protein</fullName>
    </submittedName>
</protein>
<reference evidence="2 3" key="1">
    <citation type="journal article" date="2015" name="Stand. Genomic Sci.">
        <title>Genomic Encyclopedia of Bacterial and Archaeal Type Strains, Phase III: the genomes of soil and plant-associated and newly described type strains.</title>
        <authorList>
            <person name="Whitman W.B."/>
            <person name="Woyke T."/>
            <person name="Klenk H.P."/>
            <person name="Zhou Y."/>
            <person name="Lilburn T.G."/>
            <person name="Beck B.J."/>
            <person name="De Vos P."/>
            <person name="Vandamme P."/>
            <person name="Eisen J.A."/>
            <person name="Garrity G."/>
            <person name="Hugenholtz P."/>
            <person name="Kyrpides N.C."/>
        </authorList>
    </citation>
    <scope>NUCLEOTIDE SEQUENCE [LARGE SCALE GENOMIC DNA]</scope>
    <source>
        <strain evidence="2 3">CGMCC 1.6855</strain>
    </source>
</reference>
<comment type="caution">
    <text evidence="2">The sequence shown here is derived from an EMBL/GenBank/DDBJ whole genome shotgun (WGS) entry which is preliminary data.</text>
</comment>
<gene>
    <name evidence="2" type="ORF">IQ31_04971</name>
</gene>
<evidence type="ECO:0000313" key="3">
    <source>
        <dbReference type="Proteomes" id="UP000315908"/>
    </source>
</evidence>
<dbReference type="Proteomes" id="UP000315908">
    <property type="component" value="Unassembled WGS sequence"/>
</dbReference>
<organism evidence="2 3">
    <name type="scientific">Sphingobacterium siyangense</name>
    <dbReference type="NCBI Taxonomy" id="459529"/>
    <lineage>
        <taxon>Bacteria</taxon>
        <taxon>Pseudomonadati</taxon>
        <taxon>Bacteroidota</taxon>
        <taxon>Sphingobacteriia</taxon>
        <taxon>Sphingobacteriales</taxon>
        <taxon>Sphingobacteriaceae</taxon>
        <taxon>Sphingobacterium</taxon>
    </lineage>
</organism>
<evidence type="ECO:0000256" key="1">
    <source>
        <dbReference type="SAM" id="Phobius"/>
    </source>
</evidence>
<dbReference type="EMBL" id="VLKR01000040">
    <property type="protein sequence ID" value="TWI15688.1"/>
    <property type="molecule type" value="Genomic_DNA"/>
</dbReference>
<dbReference type="AlphaFoldDB" id="A0A562M7A9"/>
<keyword evidence="1" id="KW-0812">Transmembrane</keyword>
<name>A0A562M7A9_9SPHI</name>
<keyword evidence="1" id="KW-0472">Membrane</keyword>
<feature type="transmembrane region" description="Helical" evidence="1">
    <location>
        <begin position="44"/>
        <end position="62"/>
    </location>
</feature>
<evidence type="ECO:0000313" key="2">
    <source>
        <dbReference type="EMBL" id="TWI15688.1"/>
    </source>
</evidence>
<sequence length="143" mass="16504">MFRKITSNRPDSSVLKEISKEFYTYFRYIKMFVRCRLIAYPRQVYILMILCITISICCFFLLPKPMDVKTTKSAHSVKPVSDGMAHIMGSISDLKEIIELQAIMDGLSTKRNLDKQDSLILIQIKERLFALENLKAKDSISSD</sequence>